<organism evidence="6 9">
    <name type="scientific">Arthrobacter bambusae</name>
    <dbReference type="NCBI Taxonomy" id="1338426"/>
    <lineage>
        <taxon>Bacteria</taxon>
        <taxon>Bacillati</taxon>
        <taxon>Actinomycetota</taxon>
        <taxon>Actinomycetes</taxon>
        <taxon>Micrococcales</taxon>
        <taxon>Micrococcaceae</taxon>
        <taxon>Arthrobacter</taxon>
    </lineage>
</organism>
<dbReference type="Pfam" id="PF00004">
    <property type="entry name" value="AAA"/>
    <property type="match status" value="1"/>
</dbReference>
<dbReference type="EMBL" id="JAUSRG010000003">
    <property type="protein sequence ID" value="MDP9904758.1"/>
    <property type="molecule type" value="Genomic_DNA"/>
</dbReference>
<keyword evidence="6" id="KW-0645">Protease</keyword>
<dbReference type="GO" id="GO:0005737">
    <property type="term" value="C:cytoplasm"/>
    <property type="evidence" value="ECO:0007669"/>
    <property type="project" value="TreeGrafter"/>
</dbReference>
<evidence type="ECO:0000256" key="1">
    <source>
        <dbReference type="ARBA" id="ARBA00022737"/>
    </source>
</evidence>
<dbReference type="SUPFAM" id="SSF52540">
    <property type="entry name" value="P-loop containing nucleoside triphosphate hydrolases"/>
    <property type="match status" value="2"/>
</dbReference>
<evidence type="ECO:0000256" key="2">
    <source>
        <dbReference type="ARBA" id="ARBA00022741"/>
    </source>
</evidence>
<evidence type="ECO:0000313" key="6">
    <source>
        <dbReference type="EMBL" id="MDP9904758.1"/>
    </source>
</evidence>
<dbReference type="InterPro" id="IPR003593">
    <property type="entry name" value="AAA+_ATPase"/>
</dbReference>
<evidence type="ECO:0000313" key="7">
    <source>
        <dbReference type="EMBL" id="MDQ0180813.1"/>
    </source>
</evidence>
<dbReference type="Gene3D" id="3.40.50.300">
    <property type="entry name" value="P-loop containing nucleotide triphosphate hydrolases"/>
    <property type="match status" value="2"/>
</dbReference>
<dbReference type="Gene3D" id="1.10.8.60">
    <property type="match status" value="1"/>
</dbReference>
<reference evidence="6 8" key="1">
    <citation type="submission" date="2023-07" db="EMBL/GenBank/DDBJ databases">
        <title>Sorghum-associated microbial communities from plants grown in Nebraska, USA.</title>
        <authorList>
            <person name="Schachtman D."/>
        </authorList>
    </citation>
    <scope>NUCLEOTIDE SEQUENCE</scope>
    <source>
        <strain evidence="6">DS1006</strain>
        <strain evidence="7 8">DS1016</strain>
    </source>
</reference>
<dbReference type="AlphaFoldDB" id="A0AAW8DIU2"/>
<dbReference type="InterPro" id="IPR041546">
    <property type="entry name" value="ClpA/ClpB_AAA_lid"/>
</dbReference>
<dbReference type="CDD" id="cd00009">
    <property type="entry name" value="AAA"/>
    <property type="match status" value="1"/>
</dbReference>
<dbReference type="InterPro" id="IPR050130">
    <property type="entry name" value="ClpA_ClpB"/>
</dbReference>
<keyword evidence="1" id="KW-0677">Repeat</keyword>
<dbReference type="EMBL" id="JAUSTF010000004">
    <property type="protein sequence ID" value="MDQ0180813.1"/>
    <property type="molecule type" value="Genomic_DNA"/>
</dbReference>
<dbReference type="PANTHER" id="PTHR11638:SF18">
    <property type="entry name" value="HEAT SHOCK PROTEIN 104"/>
    <property type="match status" value="1"/>
</dbReference>
<feature type="domain" description="AAA+ ATPase" evidence="5">
    <location>
        <begin position="83"/>
        <end position="228"/>
    </location>
</feature>
<proteinExistence type="predicted"/>
<name>A0AAW8DIU2_9MICC</name>
<dbReference type="Proteomes" id="UP001242995">
    <property type="component" value="Unassembled WGS sequence"/>
</dbReference>
<feature type="domain" description="AAA+ ATPase" evidence="5">
    <location>
        <begin position="384"/>
        <end position="556"/>
    </location>
</feature>
<dbReference type="RefSeq" id="WP_306960659.1">
    <property type="nucleotide sequence ID" value="NZ_JAUSRG010000003.1"/>
</dbReference>
<feature type="compositionally biased region" description="Pro residues" evidence="4">
    <location>
        <begin position="25"/>
        <end position="34"/>
    </location>
</feature>
<dbReference type="Pfam" id="PF17871">
    <property type="entry name" value="AAA_lid_9"/>
    <property type="match status" value="1"/>
</dbReference>
<dbReference type="Proteomes" id="UP001230951">
    <property type="component" value="Unassembled WGS sequence"/>
</dbReference>
<dbReference type="Pfam" id="PF07724">
    <property type="entry name" value="AAA_2"/>
    <property type="match status" value="1"/>
</dbReference>
<dbReference type="InterPro" id="IPR003959">
    <property type="entry name" value="ATPase_AAA_core"/>
</dbReference>
<accession>A0AAW8DIU2</accession>
<keyword evidence="8" id="KW-1185">Reference proteome</keyword>
<dbReference type="InterPro" id="IPR027417">
    <property type="entry name" value="P-loop_NTPase"/>
</dbReference>
<evidence type="ECO:0000256" key="3">
    <source>
        <dbReference type="ARBA" id="ARBA00022840"/>
    </source>
</evidence>
<keyword evidence="3 6" id="KW-0067">ATP-binding</keyword>
<keyword evidence="2" id="KW-0547">Nucleotide-binding</keyword>
<gene>
    <name evidence="6" type="ORF">J2S90_001713</name>
    <name evidence="7" type="ORF">J2S93_002240</name>
</gene>
<dbReference type="InterPro" id="IPR001270">
    <property type="entry name" value="ClpA/B"/>
</dbReference>
<evidence type="ECO:0000256" key="4">
    <source>
        <dbReference type="SAM" id="MobiDB-lite"/>
    </source>
</evidence>
<comment type="caution">
    <text evidence="6">The sequence shown here is derived from an EMBL/GenBank/DDBJ whole genome shotgun (WGS) entry which is preliminary data.</text>
</comment>
<dbReference type="GO" id="GO:0008233">
    <property type="term" value="F:peptidase activity"/>
    <property type="evidence" value="ECO:0007669"/>
    <property type="project" value="UniProtKB-KW"/>
</dbReference>
<dbReference type="PANTHER" id="PTHR11638">
    <property type="entry name" value="ATP-DEPENDENT CLP PROTEASE"/>
    <property type="match status" value="1"/>
</dbReference>
<dbReference type="PRINTS" id="PR00300">
    <property type="entry name" value="CLPPROTEASEA"/>
</dbReference>
<evidence type="ECO:0000313" key="9">
    <source>
        <dbReference type="Proteomes" id="UP001242995"/>
    </source>
</evidence>
<feature type="region of interest" description="Disordered" evidence="4">
    <location>
        <begin position="1"/>
        <end position="43"/>
    </location>
</feature>
<sequence length="650" mass="70422">MGLSNFTGRTDDDASSSNGSGGGPAFPPGFPLPGIPMGGGQFDDPAAAEEMLVNYNERFVNAEPTLFRDRLIEQLLAVLIGKTKPNALLVGPAGVGKTKIVEDIARRIALGDTLIPDQLKQHTVYELPLSNLVAGSSLVGALEQKVKSIVDYASDPKNKVILFMDEVHQLTSGSESGTYGKIAQILKPAMARGDMQVIGATTTQEARTLDDDPAFKRRFSRLVVDEITPEQTVEVLGKVRPGLLAHYTHQISVSDEVLTTIVRIADENVNSGSGSHRPDNAITLLDRAMADRVLEQKRLLATAQAAGDTATVQALQAIPCVPLTEARVTDVARRMLTGNTMKHSFDVSVLATTLSLRLQGQDSILDTLVDRVAREELNVFPRAVPIAWLFAGASGVGKTETAKIIAEQMTGQEPIILNMTEFHHEWSMSRIVGAPPGYIGSNSNAELPFDSLESNPHRVILLDEFEKADRAVQRLFLQALDEGFITTARGKRIDFSKALVIATTNAARESLDGKQTGFSVGPKTVSHRSLNTALAQFFDAELLGRFSLVVGFNPIDDQVYGRILASHYERQRERIIDARPRLAQALPGDIPVDELASLVERTFVREHGARPAGRAIRTWIEDRLLSAHAAPQNPATAQMTVAAAADNEAE</sequence>
<dbReference type="GO" id="GO:0005524">
    <property type="term" value="F:ATP binding"/>
    <property type="evidence" value="ECO:0007669"/>
    <property type="project" value="UniProtKB-KW"/>
</dbReference>
<protein>
    <submittedName>
        <fullName evidence="6">ATP-dependent Clp protease ATP-binding subunit ClpA</fullName>
    </submittedName>
</protein>
<dbReference type="SMART" id="SM00382">
    <property type="entry name" value="AAA"/>
    <property type="match status" value="2"/>
</dbReference>
<dbReference type="GO" id="GO:0016887">
    <property type="term" value="F:ATP hydrolysis activity"/>
    <property type="evidence" value="ECO:0007669"/>
    <property type="project" value="InterPro"/>
</dbReference>
<evidence type="ECO:0000313" key="8">
    <source>
        <dbReference type="Proteomes" id="UP001230951"/>
    </source>
</evidence>
<evidence type="ECO:0000259" key="5">
    <source>
        <dbReference type="SMART" id="SM00382"/>
    </source>
</evidence>
<keyword evidence="6" id="KW-0378">Hydrolase</keyword>
<dbReference type="GO" id="GO:0006508">
    <property type="term" value="P:proteolysis"/>
    <property type="evidence" value="ECO:0007669"/>
    <property type="project" value="UniProtKB-KW"/>
</dbReference>
<dbReference type="GO" id="GO:0034605">
    <property type="term" value="P:cellular response to heat"/>
    <property type="evidence" value="ECO:0007669"/>
    <property type="project" value="TreeGrafter"/>
</dbReference>